<name>A0A5J5EHB6_9PEZI</name>
<organism evidence="1 2">
    <name type="scientific">Sphaerosporella brunnea</name>
    <dbReference type="NCBI Taxonomy" id="1250544"/>
    <lineage>
        <taxon>Eukaryota</taxon>
        <taxon>Fungi</taxon>
        <taxon>Dikarya</taxon>
        <taxon>Ascomycota</taxon>
        <taxon>Pezizomycotina</taxon>
        <taxon>Pezizomycetes</taxon>
        <taxon>Pezizales</taxon>
        <taxon>Pyronemataceae</taxon>
        <taxon>Sphaerosporella</taxon>
    </lineage>
</organism>
<comment type="caution">
    <text evidence="1">The sequence shown here is derived from an EMBL/GenBank/DDBJ whole genome shotgun (WGS) entry which is preliminary data.</text>
</comment>
<proteinExistence type="predicted"/>
<dbReference type="AlphaFoldDB" id="A0A5J5EHB6"/>
<dbReference type="Proteomes" id="UP000326924">
    <property type="component" value="Unassembled WGS sequence"/>
</dbReference>
<evidence type="ECO:0000313" key="1">
    <source>
        <dbReference type="EMBL" id="KAA8894800.1"/>
    </source>
</evidence>
<dbReference type="EMBL" id="VXIS01000310">
    <property type="protein sequence ID" value="KAA8894800.1"/>
    <property type="molecule type" value="Genomic_DNA"/>
</dbReference>
<evidence type="ECO:0000313" key="2">
    <source>
        <dbReference type="Proteomes" id="UP000326924"/>
    </source>
</evidence>
<gene>
    <name evidence="1" type="ORF">FN846DRAFT_912486</name>
</gene>
<protein>
    <submittedName>
        <fullName evidence="1">Uncharacterized protein</fullName>
    </submittedName>
</protein>
<reference evidence="1 2" key="1">
    <citation type="submission" date="2019-09" db="EMBL/GenBank/DDBJ databases">
        <title>Draft genome of the ectomycorrhizal ascomycete Sphaerosporella brunnea.</title>
        <authorList>
            <consortium name="DOE Joint Genome Institute"/>
            <person name="Benucci G.M."/>
            <person name="Marozzi G."/>
            <person name="Antonielli L."/>
            <person name="Sanchez S."/>
            <person name="Marco P."/>
            <person name="Wang X."/>
            <person name="Falini L.B."/>
            <person name="Barry K."/>
            <person name="Haridas S."/>
            <person name="Lipzen A."/>
            <person name="Labutti K."/>
            <person name="Grigoriev I.V."/>
            <person name="Murat C."/>
            <person name="Martin F."/>
            <person name="Albertini E."/>
            <person name="Donnini D."/>
            <person name="Bonito G."/>
        </authorList>
    </citation>
    <scope>NUCLEOTIDE SEQUENCE [LARGE SCALE GENOMIC DNA]</scope>
    <source>
        <strain evidence="1 2">Sb_GMNB300</strain>
    </source>
</reference>
<keyword evidence="2" id="KW-1185">Reference proteome</keyword>
<dbReference type="InParanoid" id="A0A5J5EHB6"/>
<accession>A0A5J5EHB6</accession>
<sequence>MDNPAPPSPKNQIATICPFINIPNELHLEILGHLCDGDWSVGDHISLIMALLYTTGNQALDCYIGTLPAPSYPHLLRCAVRQQLPVSCLGRILRRLPDDNVDAIPAARECIERNAVRPLELLLKFIGSKLAMQLGYAILMGRTESAVVMAKGMDKENLAKAVEGHRKIEWGDRGISVLTILVQAVQRCGCLPAGAVSCLEAVLDVVNERLDNSGYPQPCPLETLAECVFAIPGFIADPMQNPKRDWVEIQESGEWTWKCRAIPFVDSQRRSAAIRGPMPSDVDDRFRGSVQTAALSNWRQLWGCLLRLDVIAQEIAHRGGTRRIWDLPTAFVRDLLDRITFSVSARRMILMWAVRFRDPEKVQLVFSHLSPPFPIRSVSIQAPATSDDSMEGGFWSADGDLCADAWNGYVGTTTGVEDADDGRVKLFPPGALGGLWNAVIDDILETGTMSPAVDLIQQMHADDAGVHALHEQRNGVPLLHALLQLGFLHPETLANHCYPEEGRREKEKVFLERRSPLRRVISILIAAGAKTEEPFQWRDSHSEDSVTPAAPRYFFPTCKYMPVSLVYEEYEFEGPLRPEALWGVRTADIHTPHHVAIWARCLELFPAWTGNWSVKGLCGFEDICAVPPLLTAAALTDADAVLKLCTPQDISYIIASLESFTELTEFAWIRNDVIAYMVFVLVTVVKSGGSGWEEMERWDLYCVQTTLMADSDKRPFDMERYRKGFSFVVELFRAGNWRREHADAPWARALVDLEKAA</sequence>